<dbReference type="GO" id="GO:0005764">
    <property type="term" value="C:lysosome"/>
    <property type="evidence" value="ECO:0007669"/>
    <property type="project" value="TreeGrafter"/>
</dbReference>
<keyword evidence="9" id="KW-0326">Glycosidase</keyword>
<dbReference type="AlphaFoldDB" id="A0AAV7X815"/>
<dbReference type="CDD" id="cd00842">
    <property type="entry name" value="MPP_ASMase"/>
    <property type="match status" value="1"/>
</dbReference>
<comment type="cofactor">
    <cofactor evidence="10">
        <name>Zn(2+)</name>
        <dbReference type="ChEBI" id="CHEBI:29105"/>
    </cofactor>
    <text evidence="10">Binds 2 Zn(2+) ions per subunit.</text>
</comment>
<dbReference type="GO" id="GO:0016798">
    <property type="term" value="F:hydrolase activity, acting on glycosyl bonds"/>
    <property type="evidence" value="ECO:0007669"/>
    <property type="project" value="UniProtKB-KW"/>
</dbReference>
<evidence type="ECO:0000259" key="14">
    <source>
        <dbReference type="Pfam" id="PF19272"/>
    </source>
</evidence>
<evidence type="ECO:0000256" key="11">
    <source>
        <dbReference type="PIRSR" id="PIRSR000948-2"/>
    </source>
</evidence>
<keyword evidence="5 12" id="KW-0732">Signal</keyword>
<keyword evidence="4 10" id="KW-0479">Metal-binding</keyword>
<dbReference type="GO" id="GO:0046513">
    <property type="term" value="P:ceramide biosynthetic process"/>
    <property type="evidence" value="ECO:0007669"/>
    <property type="project" value="TreeGrafter"/>
</dbReference>
<evidence type="ECO:0000256" key="5">
    <source>
        <dbReference type="ARBA" id="ARBA00022729"/>
    </source>
</evidence>
<keyword evidence="11" id="KW-1015">Disulfide bond</keyword>
<evidence type="ECO:0000256" key="1">
    <source>
        <dbReference type="ARBA" id="ARBA00004613"/>
    </source>
</evidence>
<keyword evidence="6 9" id="KW-0378">Hydrolase</keyword>
<evidence type="ECO:0000259" key="13">
    <source>
        <dbReference type="Pfam" id="PF00149"/>
    </source>
</evidence>
<organism evidence="15 16">
    <name type="scientific">Megalurothrips usitatus</name>
    <name type="common">bean blossom thrips</name>
    <dbReference type="NCBI Taxonomy" id="439358"/>
    <lineage>
        <taxon>Eukaryota</taxon>
        <taxon>Metazoa</taxon>
        <taxon>Ecdysozoa</taxon>
        <taxon>Arthropoda</taxon>
        <taxon>Hexapoda</taxon>
        <taxon>Insecta</taxon>
        <taxon>Pterygota</taxon>
        <taxon>Neoptera</taxon>
        <taxon>Paraneoptera</taxon>
        <taxon>Thysanoptera</taxon>
        <taxon>Terebrantia</taxon>
        <taxon>Thripoidea</taxon>
        <taxon>Thripidae</taxon>
        <taxon>Megalurothrips</taxon>
    </lineage>
</organism>
<feature type="binding site" evidence="10">
    <location>
        <position position="505"/>
    </location>
    <ligand>
        <name>Zn(2+)</name>
        <dbReference type="ChEBI" id="CHEBI:29105"/>
        <label>2</label>
    </ligand>
</feature>
<dbReference type="GO" id="GO:0061750">
    <property type="term" value="F:acid sphingomyelin phosphodiesterase activity"/>
    <property type="evidence" value="ECO:0007669"/>
    <property type="project" value="TreeGrafter"/>
</dbReference>
<dbReference type="EMBL" id="JAPTSV010000012">
    <property type="protein sequence ID" value="KAJ1522085.1"/>
    <property type="molecule type" value="Genomic_DNA"/>
</dbReference>
<feature type="domain" description="Sphingomyelin phosphodiesterase C-terminal" evidence="14">
    <location>
        <begin position="556"/>
        <end position="653"/>
    </location>
</feature>
<evidence type="ECO:0000256" key="12">
    <source>
        <dbReference type="SAM" id="SignalP"/>
    </source>
</evidence>
<feature type="disulfide bond" evidence="11">
    <location>
        <begin position="633"/>
        <end position="637"/>
    </location>
</feature>
<keyword evidence="3" id="KW-0964">Secreted</keyword>
<feature type="binding site" evidence="10">
    <location>
        <position position="360"/>
    </location>
    <ligand>
        <name>Zn(2+)</name>
        <dbReference type="ChEBI" id="CHEBI:29105"/>
        <label>2</label>
    </ligand>
</feature>
<comment type="caution">
    <text evidence="15">The sequence shown here is derived from an EMBL/GenBank/DDBJ whole genome shotgun (WGS) entry which is preliminary data.</text>
</comment>
<feature type="binding site" evidence="10">
    <location>
        <position position="246"/>
    </location>
    <ligand>
        <name>Zn(2+)</name>
        <dbReference type="ChEBI" id="CHEBI:29105"/>
        <label>1</label>
    </ligand>
</feature>
<comment type="subcellular location">
    <subcellularLocation>
        <location evidence="1">Secreted</location>
    </subcellularLocation>
</comment>
<dbReference type="Pfam" id="PF19272">
    <property type="entry name" value="ASMase_C"/>
    <property type="match status" value="1"/>
</dbReference>
<name>A0AAV7X815_9NEOP</name>
<evidence type="ECO:0000256" key="7">
    <source>
        <dbReference type="ARBA" id="ARBA00022833"/>
    </source>
</evidence>
<feature type="binding site" evidence="10">
    <location>
        <position position="320"/>
    </location>
    <ligand>
        <name>Zn(2+)</name>
        <dbReference type="ChEBI" id="CHEBI:29105"/>
        <label>1</label>
    </ligand>
</feature>
<dbReference type="GO" id="GO:0006685">
    <property type="term" value="P:sphingomyelin catabolic process"/>
    <property type="evidence" value="ECO:0007669"/>
    <property type="project" value="UniProtKB-UniRule"/>
</dbReference>
<dbReference type="PANTHER" id="PTHR10340:SF29">
    <property type="entry name" value="SPHINGOMYELIN PHOSPHODIESTERASE"/>
    <property type="match status" value="1"/>
</dbReference>
<feature type="disulfide bond" evidence="11">
    <location>
        <begin position="267"/>
        <end position="290"/>
    </location>
</feature>
<feature type="disulfide bond" evidence="11">
    <location>
        <begin position="431"/>
        <end position="479"/>
    </location>
</feature>
<dbReference type="Pfam" id="PF00149">
    <property type="entry name" value="Metallophos"/>
    <property type="match status" value="1"/>
</dbReference>
<dbReference type="InterPro" id="IPR029052">
    <property type="entry name" value="Metallo-depent_PP-like"/>
</dbReference>
<comment type="similarity">
    <text evidence="2 9">Belongs to the acid sphingomyelinase family.</text>
</comment>
<proteinExistence type="inferred from homology"/>
<evidence type="ECO:0000256" key="8">
    <source>
        <dbReference type="ARBA" id="ARBA00023180"/>
    </source>
</evidence>
<comment type="catalytic activity">
    <reaction evidence="9">
        <text>a sphingomyelin + H2O = phosphocholine + an N-acylsphing-4-enine + H(+)</text>
        <dbReference type="Rhea" id="RHEA:19253"/>
        <dbReference type="ChEBI" id="CHEBI:15377"/>
        <dbReference type="ChEBI" id="CHEBI:15378"/>
        <dbReference type="ChEBI" id="CHEBI:17636"/>
        <dbReference type="ChEBI" id="CHEBI:52639"/>
        <dbReference type="ChEBI" id="CHEBI:295975"/>
        <dbReference type="EC" id="3.1.4.12"/>
    </reaction>
</comment>
<feature type="binding site" evidence="10">
    <location>
        <position position="507"/>
    </location>
    <ligand>
        <name>Zn(2+)</name>
        <dbReference type="ChEBI" id="CHEBI:29105"/>
        <label>1</label>
    </ligand>
</feature>
<feature type="binding site" evidence="10">
    <location>
        <position position="320"/>
    </location>
    <ligand>
        <name>Zn(2+)</name>
        <dbReference type="ChEBI" id="CHEBI:29105"/>
        <label>2</label>
    </ligand>
</feature>
<dbReference type="GO" id="GO:0046872">
    <property type="term" value="F:metal ion binding"/>
    <property type="evidence" value="ECO:0007669"/>
    <property type="project" value="UniProtKB-KW"/>
</dbReference>
<feature type="disulfide bond" evidence="11">
    <location>
        <begin position="154"/>
        <end position="165"/>
    </location>
</feature>
<evidence type="ECO:0000313" key="15">
    <source>
        <dbReference type="EMBL" id="KAJ1522085.1"/>
    </source>
</evidence>
<comment type="function">
    <text evidence="9">Converts sphingomyelin to ceramide.</text>
</comment>
<evidence type="ECO:0000256" key="3">
    <source>
        <dbReference type="ARBA" id="ARBA00022525"/>
    </source>
</evidence>
<feature type="domain" description="Calcineurin-like phosphoesterase" evidence="13">
    <location>
        <begin position="239"/>
        <end position="508"/>
    </location>
</feature>
<evidence type="ECO:0000256" key="10">
    <source>
        <dbReference type="PIRSR" id="PIRSR000948-1"/>
    </source>
</evidence>
<dbReference type="SUPFAM" id="SSF56300">
    <property type="entry name" value="Metallo-dependent phosphatases"/>
    <property type="match status" value="1"/>
</dbReference>
<dbReference type="Proteomes" id="UP001075354">
    <property type="component" value="Chromosome 12"/>
</dbReference>
<feature type="signal peptide" evidence="12">
    <location>
        <begin position="1"/>
        <end position="26"/>
    </location>
</feature>
<feature type="disulfide bond" evidence="11">
    <location>
        <begin position="122"/>
        <end position="199"/>
    </location>
</feature>
<feature type="disulfide bond" evidence="11">
    <location>
        <begin position="261"/>
        <end position="266"/>
    </location>
</feature>
<dbReference type="GO" id="GO:0016020">
    <property type="term" value="C:membrane"/>
    <property type="evidence" value="ECO:0007669"/>
    <property type="project" value="GOC"/>
</dbReference>
<evidence type="ECO:0000313" key="16">
    <source>
        <dbReference type="Proteomes" id="UP001075354"/>
    </source>
</evidence>
<gene>
    <name evidence="15" type="ORF">ONE63_002396</name>
</gene>
<dbReference type="EC" id="3.1.4.12" evidence="9"/>
<keyword evidence="16" id="KW-1185">Reference proteome</keyword>
<dbReference type="PIRSF" id="PIRSF000948">
    <property type="entry name" value="Sphingomy_PDE"/>
    <property type="match status" value="1"/>
</dbReference>
<dbReference type="GO" id="GO:0005615">
    <property type="term" value="C:extracellular space"/>
    <property type="evidence" value="ECO:0007669"/>
    <property type="project" value="TreeGrafter"/>
</dbReference>
<evidence type="ECO:0000256" key="6">
    <source>
        <dbReference type="ARBA" id="ARBA00022801"/>
    </source>
</evidence>
<reference evidence="15" key="1">
    <citation type="submission" date="2022-12" db="EMBL/GenBank/DDBJ databases">
        <title>Chromosome-level genome assembly of the bean flower thrips Megalurothrips usitatus.</title>
        <authorList>
            <person name="Ma L."/>
            <person name="Liu Q."/>
            <person name="Li H."/>
            <person name="Cai W."/>
        </authorList>
    </citation>
    <scope>NUCLEOTIDE SEQUENCE</scope>
    <source>
        <strain evidence="15">Cailab_2022a</strain>
    </source>
</reference>
<dbReference type="InterPro" id="IPR004843">
    <property type="entry name" value="Calcineurin-like_PHP"/>
</dbReference>
<feature type="chain" id="PRO_5044012265" description="Sphingomyelin phosphodiesterase" evidence="12">
    <location>
        <begin position="27"/>
        <end position="668"/>
    </location>
</feature>
<evidence type="ECO:0000256" key="9">
    <source>
        <dbReference type="PIRNR" id="PIRNR000948"/>
    </source>
</evidence>
<keyword evidence="8" id="KW-0325">Glycoprotein</keyword>
<feature type="binding site" evidence="10">
    <location>
        <position position="248"/>
    </location>
    <ligand>
        <name>Zn(2+)</name>
        <dbReference type="ChEBI" id="CHEBI:29105"/>
        <label>1</label>
    </ligand>
</feature>
<dbReference type="PANTHER" id="PTHR10340">
    <property type="entry name" value="SPHINGOMYELIN PHOSPHODIESTERASE"/>
    <property type="match status" value="1"/>
</dbReference>
<keyword evidence="7 10" id="KW-0862">Zinc</keyword>
<evidence type="ECO:0000256" key="2">
    <source>
        <dbReference type="ARBA" id="ARBA00008234"/>
    </source>
</evidence>
<dbReference type="InterPro" id="IPR045473">
    <property type="entry name" value="ASM_C"/>
</dbReference>
<sequence length="668" mass="74976">MKGLGSGVVPVLLVLAASLVAQTGECRGDASSSGSPTPPVNKFGQTREDLMRAATDLTAALSAVQAARSGPAEGADPESHSLAAAGAEARLQRVVDGIRLPERMRFFSMQYTGADARSPRTCRLCSAVAGAVIHKIRVENTTGPALAALVVDLCVRANVVAPHICKGMIESNTPILEYIARNTPTLDGPAACGVFIPECAVGVTSLDWKLNKDMGVKPRGRVRNTMMDLQNPKPKAEPFRILQITDYHWDDMYTTEASAVCGEPTCCRKGSIPPARPEDRAGKWGDYRSCDIPWETVAEFVRHTQETHLETLDLIYFTGDVVDHGVWETSREKNEHRIRLTFDYMKQAFGDKRVLPLVGNHEPHPLNIFAPDYITDDALSTRWLYEVLADVWIDKTRWLPESTRATILRGGYYEVEVQEGFRVVALNNMYCYTLNWWVLHDPVDPSGQLAWLVDVLMKAEVNHEKVHILAHIPPGNDDCLEVWGREFARIVDRFSATISAHFNAHTHVDDLCIFYDKYGRPNNAAFNGGSLTTYADVNPNYKLYLVDGANGGATWNVLDAELWGFNLTKANQNPNERPEWYRMYSFKETFNVQSLHPAHLDMFIDRLTKDPNLVQQYYWYHMLDSDVSHQTGCDEICAERLICNSVTTITNEFEHCKRFLNKRKLHLS</sequence>
<feature type="binding site" evidence="10">
    <location>
        <position position="471"/>
    </location>
    <ligand>
        <name>Zn(2+)</name>
        <dbReference type="ChEBI" id="CHEBI:29105"/>
        <label>2</label>
    </ligand>
</feature>
<dbReference type="InterPro" id="IPR011160">
    <property type="entry name" value="Sphingomy_PDE"/>
</dbReference>
<evidence type="ECO:0000256" key="4">
    <source>
        <dbReference type="ARBA" id="ARBA00022723"/>
    </source>
</evidence>
<dbReference type="InterPro" id="IPR041805">
    <property type="entry name" value="ASMase/PPN1_MPP"/>
</dbReference>
<protein>
    <recommendedName>
        <fullName evidence="9">Sphingomyelin phosphodiesterase</fullName>
        <ecNumber evidence="9">3.1.4.12</ecNumber>
    </recommendedName>
</protein>
<accession>A0AAV7X815</accession>